<evidence type="ECO:0000256" key="2">
    <source>
        <dbReference type="ARBA" id="ARBA00023125"/>
    </source>
</evidence>
<dbReference type="Pfam" id="PF00072">
    <property type="entry name" value="Response_reg"/>
    <property type="match status" value="1"/>
</dbReference>
<evidence type="ECO:0000256" key="3">
    <source>
        <dbReference type="PROSITE-ProRule" id="PRU00169"/>
    </source>
</evidence>
<dbReference type="CDD" id="cd17535">
    <property type="entry name" value="REC_NarL-like"/>
    <property type="match status" value="1"/>
</dbReference>
<gene>
    <name evidence="6" type="ORF">GNZ18_18975</name>
</gene>
<feature type="domain" description="HTH luxR-type" evidence="4">
    <location>
        <begin position="170"/>
        <end position="235"/>
    </location>
</feature>
<evidence type="ECO:0000313" key="6">
    <source>
        <dbReference type="EMBL" id="MUN38673.1"/>
    </source>
</evidence>
<dbReference type="AlphaFoldDB" id="A0A7K1L2Z2"/>
<dbReference type="InterPro" id="IPR016032">
    <property type="entry name" value="Sig_transdc_resp-reg_C-effctor"/>
</dbReference>
<feature type="modified residue" description="4-aspartylphosphate" evidence="3">
    <location>
        <position position="79"/>
    </location>
</feature>
<dbReference type="EMBL" id="WOFH01000006">
    <property type="protein sequence ID" value="MUN38673.1"/>
    <property type="molecule type" value="Genomic_DNA"/>
</dbReference>
<dbReference type="Pfam" id="PF00196">
    <property type="entry name" value="GerE"/>
    <property type="match status" value="1"/>
</dbReference>
<dbReference type="SUPFAM" id="SSF52172">
    <property type="entry name" value="CheY-like"/>
    <property type="match status" value="1"/>
</dbReference>
<name>A0A7K1L2Z2_9ACTN</name>
<dbReference type="GO" id="GO:0003677">
    <property type="term" value="F:DNA binding"/>
    <property type="evidence" value="ECO:0007669"/>
    <property type="project" value="UniProtKB-KW"/>
</dbReference>
<proteinExistence type="predicted"/>
<organism evidence="6 7">
    <name type="scientific">Actinomadura litoris</name>
    <dbReference type="NCBI Taxonomy" id="2678616"/>
    <lineage>
        <taxon>Bacteria</taxon>
        <taxon>Bacillati</taxon>
        <taxon>Actinomycetota</taxon>
        <taxon>Actinomycetes</taxon>
        <taxon>Streptosporangiales</taxon>
        <taxon>Thermomonosporaceae</taxon>
        <taxon>Actinomadura</taxon>
    </lineage>
</organism>
<dbReference type="Gene3D" id="3.40.50.2300">
    <property type="match status" value="1"/>
</dbReference>
<dbReference type="CDD" id="cd06170">
    <property type="entry name" value="LuxR_C_like"/>
    <property type="match status" value="1"/>
</dbReference>
<dbReference type="InterPro" id="IPR000792">
    <property type="entry name" value="Tscrpt_reg_LuxR_C"/>
</dbReference>
<dbReference type="PANTHER" id="PTHR43214">
    <property type="entry name" value="TWO-COMPONENT RESPONSE REGULATOR"/>
    <property type="match status" value="1"/>
</dbReference>
<dbReference type="PRINTS" id="PR00038">
    <property type="entry name" value="HTHLUXR"/>
</dbReference>
<dbReference type="PROSITE" id="PS50110">
    <property type="entry name" value="RESPONSE_REGULATORY"/>
    <property type="match status" value="1"/>
</dbReference>
<dbReference type="InterPro" id="IPR001789">
    <property type="entry name" value="Sig_transdc_resp-reg_receiver"/>
</dbReference>
<dbReference type="PANTHER" id="PTHR43214:SF42">
    <property type="entry name" value="TRANSCRIPTIONAL REGULATORY PROTEIN DESR"/>
    <property type="match status" value="1"/>
</dbReference>
<keyword evidence="2" id="KW-0238">DNA-binding</keyword>
<protein>
    <submittedName>
        <fullName evidence="6">Response regulator</fullName>
    </submittedName>
</protein>
<keyword evidence="7" id="KW-1185">Reference proteome</keyword>
<evidence type="ECO:0000259" key="5">
    <source>
        <dbReference type="PROSITE" id="PS50110"/>
    </source>
</evidence>
<keyword evidence="1 3" id="KW-0597">Phosphoprotein</keyword>
<comment type="caution">
    <text evidence="6">The sequence shown here is derived from an EMBL/GenBank/DDBJ whole genome shotgun (WGS) entry which is preliminary data.</text>
</comment>
<dbReference type="PROSITE" id="PS00622">
    <property type="entry name" value="HTH_LUXR_1"/>
    <property type="match status" value="1"/>
</dbReference>
<reference evidence="6 7" key="1">
    <citation type="submission" date="2019-11" db="EMBL/GenBank/DDBJ databases">
        <authorList>
            <person name="Cao P."/>
        </authorList>
    </citation>
    <scope>NUCLEOTIDE SEQUENCE [LARGE SCALE GENOMIC DNA]</scope>
    <source>
        <strain evidence="6 7">NEAU-AAG5</strain>
    </source>
</reference>
<dbReference type="PROSITE" id="PS50043">
    <property type="entry name" value="HTH_LUXR_2"/>
    <property type="match status" value="1"/>
</dbReference>
<evidence type="ECO:0000256" key="1">
    <source>
        <dbReference type="ARBA" id="ARBA00022553"/>
    </source>
</evidence>
<dbReference type="GO" id="GO:0006355">
    <property type="term" value="P:regulation of DNA-templated transcription"/>
    <property type="evidence" value="ECO:0007669"/>
    <property type="project" value="InterPro"/>
</dbReference>
<dbReference type="InterPro" id="IPR011006">
    <property type="entry name" value="CheY-like_superfamily"/>
</dbReference>
<evidence type="ECO:0000313" key="7">
    <source>
        <dbReference type="Proteomes" id="UP000432015"/>
    </source>
</evidence>
<dbReference type="InterPro" id="IPR058245">
    <property type="entry name" value="NreC/VraR/RcsB-like_REC"/>
</dbReference>
<dbReference type="SMART" id="SM00448">
    <property type="entry name" value="REC"/>
    <property type="match status" value="1"/>
</dbReference>
<dbReference type="Proteomes" id="UP000432015">
    <property type="component" value="Unassembled WGS sequence"/>
</dbReference>
<dbReference type="GO" id="GO:0000160">
    <property type="term" value="P:phosphorelay signal transduction system"/>
    <property type="evidence" value="ECO:0007669"/>
    <property type="project" value="InterPro"/>
</dbReference>
<dbReference type="SMART" id="SM00421">
    <property type="entry name" value="HTH_LUXR"/>
    <property type="match status" value="1"/>
</dbReference>
<evidence type="ECO:0000259" key="4">
    <source>
        <dbReference type="PROSITE" id="PS50043"/>
    </source>
</evidence>
<sequence>MQRPRDRRGNGRPGPDPVAAGMSVPVLIVEDHPLYLGALRALFERGDGFEVVAEAATGAAALEALEGPRGARPRVITLDLHLPDGSGTALAQRVLAAHPQVRVLVISALTDRAAVLSALRAGVHGYLTKDAGSEEIRHAVRLVAAGGTAFGEPIAVLLRDWLKADAGASARTHFPTLTGRETQVLDLLAGGREYAQIARELGISEKTVRNHLSNLFVKLEVNNRAQAILVARRAGMGTS</sequence>
<dbReference type="InterPro" id="IPR039420">
    <property type="entry name" value="WalR-like"/>
</dbReference>
<accession>A0A7K1L2Z2</accession>
<dbReference type="SUPFAM" id="SSF46894">
    <property type="entry name" value="C-terminal effector domain of the bipartite response regulators"/>
    <property type="match status" value="1"/>
</dbReference>
<feature type="domain" description="Response regulatory" evidence="5">
    <location>
        <begin position="25"/>
        <end position="144"/>
    </location>
</feature>